<dbReference type="Proteomes" id="UP000799755">
    <property type="component" value="Unassembled WGS sequence"/>
</dbReference>
<reference evidence="1" key="1">
    <citation type="journal article" date="2020" name="Stud. Mycol.">
        <title>101 Dothideomycetes genomes: a test case for predicting lifestyles and emergence of pathogens.</title>
        <authorList>
            <person name="Haridas S."/>
            <person name="Albert R."/>
            <person name="Binder M."/>
            <person name="Bloem J."/>
            <person name="Labutti K."/>
            <person name="Salamov A."/>
            <person name="Andreopoulos B."/>
            <person name="Baker S."/>
            <person name="Barry K."/>
            <person name="Bills G."/>
            <person name="Bluhm B."/>
            <person name="Cannon C."/>
            <person name="Castanera R."/>
            <person name="Culley D."/>
            <person name="Daum C."/>
            <person name="Ezra D."/>
            <person name="Gonzalez J."/>
            <person name="Henrissat B."/>
            <person name="Kuo A."/>
            <person name="Liang C."/>
            <person name="Lipzen A."/>
            <person name="Lutzoni F."/>
            <person name="Magnuson J."/>
            <person name="Mondo S."/>
            <person name="Nolan M."/>
            <person name="Ohm R."/>
            <person name="Pangilinan J."/>
            <person name="Park H.-J."/>
            <person name="Ramirez L."/>
            <person name="Alfaro M."/>
            <person name="Sun H."/>
            <person name="Tritt A."/>
            <person name="Yoshinaga Y."/>
            <person name="Zwiers L.-H."/>
            <person name="Turgeon B."/>
            <person name="Goodwin S."/>
            <person name="Spatafora J."/>
            <person name="Crous P."/>
            <person name="Grigoriev I."/>
        </authorList>
    </citation>
    <scope>NUCLEOTIDE SEQUENCE</scope>
    <source>
        <strain evidence="1">ATCC 200398</strain>
    </source>
</reference>
<evidence type="ECO:0000313" key="1">
    <source>
        <dbReference type="EMBL" id="KAF2466947.1"/>
    </source>
</evidence>
<proteinExistence type="predicted"/>
<feature type="non-terminal residue" evidence="1">
    <location>
        <position position="1"/>
    </location>
</feature>
<gene>
    <name evidence="1" type="ORF">BDR25DRAFT_235639</name>
</gene>
<sequence length="58" mass="6505">VPQDPDFVLHYIFGNDFVCYNSWKGLRSVRTWFYGVSAPGGGSARDTSIQPDLCGFLF</sequence>
<dbReference type="EMBL" id="MU003522">
    <property type="protein sequence ID" value="KAF2466947.1"/>
    <property type="molecule type" value="Genomic_DNA"/>
</dbReference>
<name>A0ACB6QKV6_9PLEO</name>
<protein>
    <submittedName>
        <fullName evidence="1">Uncharacterized protein</fullName>
    </submittedName>
</protein>
<keyword evidence="2" id="KW-1185">Reference proteome</keyword>
<comment type="caution">
    <text evidence="1">The sequence shown here is derived from an EMBL/GenBank/DDBJ whole genome shotgun (WGS) entry which is preliminary data.</text>
</comment>
<organism evidence="1 2">
    <name type="scientific">Lindgomyces ingoldianus</name>
    <dbReference type="NCBI Taxonomy" id="673940"/>
    <lineage>
        <taxon>Eukaryota</taxon>
        <taxon>Fungi</taxon>
        <taxon>Dikarya</taxon>
        <taxon>Ascomycota</taxon>
        <taxon>Pezizomycotina</taxon>
        <taxon>Dothideomycetes</taxon>
        <taxon>Pleosporomycetidae</taxon>
        <taxon>Pleosporales</taxon>
        <taxon>Lindgomycetaceae</taxon>
        <taxon>Lindgomyces</taxon>
    </lineage>
</organism>
<accession>A0ACB6QKV6</accession>
<evidence type="ECO:0000313" key="2">
    <source>
        <dbReference type="Proteomes" id="UP000799755"/>
    </source>
</evidence>